<evidence type="ECO:0000259" key="2">
    <source>
        <dbReference type="Pfam" id="PF00005"/>
    </source>
</evidence>
<organism evidence="3 4">
    <name type="scientific">Geodia barretti</name>
    <name type="common">Barrett's horny sponge</name>
    <dbReference type="NCBI Taxonomy" id="519541"/>
    <lineage>
        <taxon>Eukaryota</taxon>
        <taxon>Metazoa</taxon>
        <taxon>Porifera</taxon>
        <taxon>Demospongiae</taxon>
        <taxon>Heteroscleromorpha</taxon>
        <taxon>Tetractinellida</taxon>
        <taxon>Astrophorina</taxon>
        <taxon>Geodiidae</taxon>
        <taxon>Geodia</taxon>
    </lineage>
</organism>
<dbReference type="Gene3D" id="3.40.50.300">
    <property type="entry name" value="P-loop containing nucleotide triphosphate hydrolases"/>
    <property type="match status" value="1"/>
</dbReference>
<reference evidence="3" key="1">
    <citation type="submission" date="2023-03" db="EMBL/GenBank/DDBJ databases">
        <authorList>
            <person name="Steffen K."/>
            <person name="Cardenas P."/>
        </authorList>
    </citation>
    <scope>NUCLEOTIDE SEQUENCE</scope>
</reference>
<accession>A0AA35SWV5</accession>
<sequence>MLETMYYFGILHRMSRSKVRERGNFLLTLLELPTQTKLIRKLSGGQQRRVSFAVAMLQEPPLLILDEPTVGVDPLLRAKRQDAVSSPVESINSPIDDLTSDEETPLLTRERGRRGKGSRASEDGSLSEVSVQRTGCCGNVSRVIEAYATQACRSISSAFSCQLAHCCPQPANILALCWKNAAKIYRNPWLVIFQFLMPTLQVSLLCLTIGRNLHGVSLAYFNNDSGGSVDGCKGHSYLNGTGEWFIDILAKDNTFTLHGHSSEESAVQEVRDGRAWAAVVIGENFTVDLFQRISNYNDKSVAEGSTIYIYADVTNSQILAVIENNTAFAFELYAERLVNFCNRSSAALSPPVKVHQPPVYGRTGLSFTDYMGPGVIARY</sequence>
<dbReference type="GO" id="GO:0016887">
    <property type="term" value="F:ATP hydrolysis activity"/>
    <property type="evidence" value="ECO:0007669"/>
    <property type="project" value="InterPro"/>
</dbReference>
<gene>
    <name evidence="3" type="ORF">GBAR_LOCUS21032</name>
</gene>
<comment type="caution">
    <text evidence="3">The sequence shown here is derived from an EMBL/GenBank/DDBJ whole genome shotgun (WGS) entry which is preliminary data.</text>
</comment>
<name>A0AA35SWV5_GEOBA</name>
<protein>
    <submittedName>
        <fullName evidence="3">ABC transporter G family member 23</fullName>
    </submittedName>
</protein>
<dbReference type="AlphaFoldDB" id="A0AA35SWV5"/>
<evidence type="ECO:0000256" key="1">
    <source>
        <dbReference type="SAM" id="MobiDB-lite"/>
    </source>
</evidence>
<dbReference type="PANTHER" id="PTHR43038:SF3">
    <property type="entry name" value="ABC TRANSPORTER G FAMILY MEMBER 20 ISOFORM X1"/>
    <property type="match status" value="1"/>
</dbReference>
<feature type="domain" description="ABC transporter" evidence="2">
    <location>
        <begin position="35"/>
        <end position="69"/>
    </location>
</feature>
<proteinExistence type="predicted"/>
<dbReference type="GO" id="GO:0005524">
    <property type="term" value="F:ATP binding"/>
    <property type="evidence" value="ECO:0007669"/>
    <property type="project" value="InterPro"/>
</dbReference>
<dbReference type="InterPro" id="IPR027417">
    <property type="entry name" value="P-loop_NTPase"/>
</dbReference>
<dbReference type="EMBL" id="CASHTH010002951">
    <property type="protein sequence ID" value="CAI8037610.1"/>
    <property type="molecule type" value="Genomic_DNA"/>
</dbReference>
<dbReference type="Proteomes" id="UP001174909">
    <property type="component" value="Unassembled WGS sequence"/>
</dbReference>
<dbReference type="Pfam" id="PF00005">
    <property type="entry name" value="ABC_tran"/>
    <property type="match status" value="1"/>
</dbReference>
<keyword evidence="4" id="KW-1185">Reference proteome</keyword>
<dbReference type="InterPro" id="IPR003439">
    <property type="entry name" value="ABC_transporter-like_ATP-bd"/>
</dbReference>
<evidence type="ECO:0000313" key="3">
    <source>
        <dbReference type="EMBL" id="CAI8037610.1"/>
    </source>
</evidence>
<feature type="region of interest" description="Disordered" evidence="1">
    <location>
        <begin position="87"/>
        <end position="126"/>
    </location>
</feature>
<dbReference type="PANTHER" id="PTHR43038">
    <property type="entry name" value="ATP-BINDING CASSETTE, SUB-FAMILY H, MEMBER 1"/>
    <property type="match status" value="1"/>
</dbReference>
<dbReference type="SUPFAM" id="SSF52540">
    <property type="entry name" value="P-loop containing nucleoside triphosphate hydrolases"/>
    <property type="match status" value="1"/>
</dbReference>
<evidence type="ECO:0000313" key="4">
    <source>
        <dbReference type="Proteomes" id="UP001174909"/>
    </source>
</evidence>